<evidence type="ECO:0000256" key="3">
    <source>
        <dbReference type="RuleBase" id="RU004019"/>
    </source>
</evidence>
<dbReference type="PANTHER" id="PTHR11849">
    <property type="entry name" value="ETS"/>
    <property type="match status" value="1"/>
</dbReference>
<dbReference type="Gene3D" id="1.10.150.50">
    <property type="entry name" value="Transcription Factor, Ets-1"/>
    <property type="match status" value="1"/>
</dbReference>
<dbReference type="SMART" id="SM00413">
    <property type="entry name" value="ETS"/>
    <property type="match status" value="1"/>
</dbReference>
<dbReference type="PRINTS" id="PR00454">
    <property type="entry name" value="ETSDOMAIN"/>
</dbReference>
<dbReference type="InterPro" id="IPR046328">
    <property type="entry name" value="ETS_fam"/>
</dbReference>
<dbReference type="InterPro" id="IPR036390">
    <property type="entry name" value="WH_DNA-bd_sf"/>
</dbReference>
<dbReference type="EMBL" id="QCYY01001225">
    <property type="protein sequence ID" value="ROT79554.1"/>
    <property type="molecule type" value="Genomic_DNA"/>
</dbReference>
<comment type="subcellular location">
    <subcellularLocation>
        <location evidence="3">Nucleus</location>
    </subcellularLocation>
</comment>
<feature type="domain" description="ETS" evidence="4">
    <location>
        <begin position="258"/>
        <end position="340"/>
    </location>
</feature>
<dbReference type="Pfam" id="PF00178">
    <property type="entry name" value="Ets"/>
    <property type="match status" value="1"/>
</dbReference>
<accession>A0A423TSY8</accession>
<dbReference type="GO" id="GO:0005634">
    <property type="term" value="C:nucleus"/>
    <property type="evidence" value="ECO:0007669"/>
    <property type="project" value="UniProtKB-SubCell"/>
</dbReference>
<organism evidence="5 6">
    <name type="scientific">Penaeus vannamei</name>
    <name type="common">Whiteleg shrimp</name>
    <name type="synonym">Litopenaeus vannamei</name>
    <dbReference type="NCBI Taxonomy" id="6689"/>
    <lineage>
        <taxon>Eukaryota</taxon>
        <taxon>Metazoa</taxon>
        <taxon>Ecdysozoa</taxon>
        <taxon>Arthropoda</taxon>
        <taxon>Crustacea</taxon>
        <taxon>Multicrustacea</taxon>
        <taxon>Malacostraca</taxon>
        <taxon>Eumalacostraca</taxon>
        <taxon>Eucarida</taxon>
        <taxon>Decapoda</taxon>
        <taxon>Dendrobranchiata</taxon>
        <taxon>Penaeoidea</taxon>
        <taxon>Penaeidae</taxon>
        <taxon>Penaeus</taxon>
    </lineage>
</organism>
<comment type="similarity">
    <text evidence="1 3">Belongs to the ETS family.</text>
</comment>
<dbReference type="OrthoDB" id="5975550at2759"/>
<dbReference type="PROSITE" id="PS50061">
    <property type="entry name" value="ETS_DOMAIN_3"/>
    <property type="match status" value="1"/>
</dbReference>
<evidence type="ECO:0000256" key="1">
    <source>
        <dbReference type="ARBA" id="ARBA00005562"/>
    </source>
</evidence>
<comment type="caution">
    <text evidence="5">The sequence shown here is derived from an EMBL/GenBank/DDBJ whole genome shotgun (WGS) entry which is preliminary data.</text>
</comment>
<evidence type="ECO:0000256" key="2">
    <source>
        <dbReference type="ARBA" id="ARBA00023125"/>
    </source>
</evidence>
<dbReference type="GO" id="GO:0030154">
    <property type="term" value="P:cell differentiation"/>
    <property type="evidence" value="ECO:0007669"/>
    <property type="project" value="TreeGrafter"/>
</dbReference>
<keyword evidence="3" id="KW-0539">Nucleus</keyword>
<reference evidence="5 6" key="2">
    <citation type="submission" date="2019-01" db="EMBL/GenBank/DDBJ databases">
        <title>The decoding of complex shrimp genome reveals the adaptation for benthos swimmer, frequently molting mechanism and breeding impact on genome.</title>
        <authorList>
            <person name="Sun Y."/>
            <person name="Gao Y."/>
            <person name="Yu Y."/>
        </authorList>
    </citation>
    <scope>NUCLEOTIDE SEQUENCE [LARGE SCALE GENOMIC DNA]</scope>
    <source>
        <tissue evidence="5">Muscle</tissue>
    </source>
</reference>
<protein>
    <recommendedName>
        <fullName evidence="4">ETS domain-containing protein</fullName>
    </recommendedName>
</protein>
<dbReference type="STRING" id="6689.A0A423TSY8"/>
<reference evidence="5 6" key="1">
    <citation type="submission" date="2018-04" db="EMBL/GenBank/DDBJ databases">
        <authorList>
            <person name="Zhang X."/>
            <person name="Yuan J."/>
            <person name="Li F."/>
            <person name="Xiang J."/>
        </authorList>
    </citation>
    <scope>NUCLEOTIDE SEQUENCE [LARGE SCALE GENOMIC DNA]</scope>
    <source>
        <tissue evidence="5">Muscle</tissue>
    </source>
</reference>
<evidence type="ECO:0000313" key="6">
    <source>
        <dbReference type="Proteomes" id="UP000283509"/>
    </source>
</evidence>
<proteinExistence type="inferred from homology"/>
<dbReference type="AlphaFoldDB" id="A0A423TSY8"/>
<keyword evidence="6" id="KW-1185">Reference proteome</keyword>
<dbReference type="InterPro" id="IPR036388">
    <property type="entry name" value="WH-like_DNA-bd_sf"/>
</dbReference>
<dbReference type="InterPro" id="IPR000418">
    <property type="entry name" value="Ets_dom"/>
</dbReference>
<dbReference type="GO" id="GO:0000981">
    <property type="term" value="F:DNA-binding transcription factor activity, RNA polymerase II-specific"/>
    <property type="evidence" value="ECO:0007669"/>
    <property type="project" value="TreeGrafter"/>
</dbReference>
<dbReference type="SUPFAM" id="SSF46785">
    <property type="entry name" value="Winged helix' DNA-binding domain"/>
    <property type="match status" value="1"/>
</dbReference>
<dbReference type="SUPFAM" id="SSF47769">
    <property type="entry name" value="SAM/Pointed domain"/>
    <property type="match status" value="1"/>
</dbReference>
<dbReference type="Gene3D" id="1.10.10.10">
    <property type="entry name" value="Winged helix-like DNA-binding domain superfamily/Winged helix DNA-binding domain"/>
    <property type="match status" value="1"/>
</dbReference>
<name>A0A423TSY8_PENVA</name>
<sequence>MDFSYINVTDTIVYQDSFIECTDNLSSSLTNLDSVDYYTFGIPSEMEGGIFSDMEVFKQLDIARWRGEDCLDWAIDVCRVHGIDQNIVNLMAFRQISGSELMTFSAYDFCRFDTVYGPTFYEEFQRLLETRGLASAGFTPETSDAFVTEENTLFSEGNSDLCDLSPLEPDEDLTDIIQYIDHPASSWDSMFDSDRKEYCDSSYGIEECSIIKSEESCSEFSDDGSIDIPCPSPEPCRVPSADVLGKIRTKSRKRERGPKNWEFMIRLLVDKKYNPELIRWEDQTEKTFRLVKPVIIAQMWGQRANKPNLSYDNFARGLRYQYTTGALKPVPERQLVYKCGPKALKFLKELQREGY</sequence>
<dbReference type="InterPro" id="IPR013761">
    <property type="entry name" value="SAM/pointed_sf"/>
</dbReference>
<keyword evidence="2 3" id="KW-0238">DNA-binding</keyword>
<evidence type="ECO:0000259" key="4">
    <source>
        <dbReference type="PROSITE" id="PS50061"/>
    </source>
</evidence>
<gene>
    <name evidence="5" type="ORF">C7M84_001716</name>
</gene>
<evidence type="ECO:0000313" key="5">
    <source>
        <dbReference type="EMBL" id="ROT79554.1"/>
    </source>
</evidence>
<dbReference type="Proteomes" id="UP000283509">
    <property type="component" value="Unassembled WGS sequence"/>
</dbReference>
<dbReference type="PANTHER" id="PTHR11849:SF190">
    <property type="entry name" value="ETS-DOMAIN PROTEIN"/>
    <property type="match status" value="1"/>
</dbReference>
<dbReference type="GO" id="GO:0043565">
    <property type="term" value="F:sequence-specific DNA binding"/>
    <property type="evidence" value="ECO:0007669"/>
    <property type="project" value="InterPro"/>
</dbReference>